<dbReference type="EMBL" id="WNYA01000002">
    <property type="protein sequence ID" value="KAG8589515.1"/>
    <property type="molecule type" value="Genomic_DNA"/>
</dbReference>
<sequence length="144" mass="16067">MSPTCALSLKSISIKDPSYVSMFGEGYIFLSKRTPQTYLILQDQGCSIPPSISYPAERGQRGRKKKRKQVTKMGSPQELLVPPPNCSLCFAENQSFPLIQSRVQIRSIGKADRYLAEPQMWTMCANRGVPEMLIQKMLSGPPAL</sequence>
<dbReference type="Proteomes" id="UP000824782">
    <property type="component" value="Unassembled WGS sequence"/>
</dbReference>
<feature type="region of interest" description="Disordered" evidence="1">
    <location>
        <begin position="52"/>
        <end position="77"/>
    </location>
</feature>
<feature type="compositionally biased region" description="Basic residues" evidence="1">
    <location>
        <begin position="61"/>
        <end position="70"/>
    </location>
</feature>
<reference evidence="2" key="1">
    <citation type="thesis" date="2020" institute="ProQuest LLC" country="789 East Eisenhower Parkway, Ann Arbor, MI, USA">
        <title>Comparative Genomics and Chromosome Evolution.</title>
        <authorList>
            <person name="Mudd A.B."/>
        </authorList>
    </citation>
    <scope>NUCLEOTIDE SEQUENCE</scope>
    <source>
        <strain evidence="2">237g6f4</strain>
        <tissue evidence="2">Blood</tissue>
    </source>
</reference>
<evidence type="ECO:0000313" key="2">
    <source>
        <dbReference type="EMBL" id="KAG8589515.1"/>
    </source>
</evidence>
<gene>
    <name evidence="2" type="ORF">GDO81_006424</name>
</gene>
<accession>A0AAV7CXT9</accession>
<protein>
    <submittedName>
        <fullName evidence="2">Uncharacterized protein</fullName>
    </submittedName>
</protein>
<name>A0AAV7CXT9_ENGPU</name>
<keyword evidence="3" id="KW-1185">Reference proteome</keyword>
<evidence type="ECO:0000313" key="3">
    <source>
        <dbReference type="Proteomes" id="UP000824782"/>
    </source>
</evidence>
<comment type="caution">
    <text evidence="2">The sequence shown here is derived from an EMBL/GenBank/DDBJ whole genome shotgun (WGS) entry which is preliminary data.</text>
</comment>
<dbReference type="AlphaFoldDB" id="A0AAV7CXT9"/>
<evidence type="ECO:0000256" key="1">
    <source>
        <dbReference type="SAM" id="MobiDB-lite"/>
    </source>
</evidence>
<proteinExistence type="predicted"/>
<organism evidence="2 3">
    <name type="scientific">Engystomops pustulosus</name>
    <name type="common">Tungara frog</name>
    <name type="synonym">Physalaemus pustulosus</name>
    <dbReference type="NCBI Taxonomy" id="76066"/>
    <lineage>
        <taxon>Eukaryota</taxon>
        <taxon>Metazoa</taxon>
        <taxon>Chordata</taxon>
        <taxon>Craniata</taxon>
        <taxon>Vertebrata</taxon>
        <taxon>Euteleostomi</taxon>
        <taxon>Amphibia</taxon>
        <taxon>Batrachia</taxon>
        <taxon>Anura</taxon>
        <taxon>Neobatrachia</taxon>
        <taxon>Hyloidea</taxon>
        <taxon>Leptodactylidae</taxon>
        <taxon>Leiuperinae</taxon>
        <taxon>Engystomops</taxon>
    </lineage>
</organism>